<evidence type="ECO:0000256" key="8">
    <source>
        <dbReference type="ARBA" id="ARBA00049864"/>
    </source>
</evidence>
<evidence type="ECO:0000259" key="12">
    <source>
        <dbReference type="SMART" id="SM00859"/>
    </source>
</evidence>
<feature type="active site" description="Acyl-thioester intermediate" evidence="11">
    <location>
        <position position="143"/>
    </location>
</feature>
<evidence type="ECO:0000256" key="6">
    <source>
        <dbReference type="ARBA" id="ARBA00022857"/>
    </source>
</evidence>
<proteinExistence type="inferred from homology"/>
<accession>A0A8S4C339</accession>
<dbReference type="GO" id="GO:0050661">
    <property type="term" value="F:NADP binding"/>
    <property type="evidence" value="ECO:0007669"/>
    <property type="project" value="InterPro"/>
</dbReference>
<comment type="pathway">
    <text evidence="2">Amino-acid biosynthesis; L-threonine biosynthesis; L-threonine from L-aspartate: step 2/5.</text>
</comment>
<dbReference type="Pfam" id="PF01118">
    <property type="entry name" value="Semialdhyde_dh"/>
    <property type="match status" value="1"/>
</dbReference>
<dbReference type="NCBIfam" id="TIGR00978">
    <property type="entry name" value="asd_EA"/>
    <property type="match status" value="1"/>
</dbReference>
<keyword evidence="14" id="KW-1185">Reference proteome</keyword>
<dbReference type="Gene3D" id="3.30.360.10">
    <property type="entry name" value="Dihydrodipicolinate Reductase, domain 2"/>
    <property type="match status" value="1"/>
</dbReference>
<dbReference type="InterPro" id="IPR000534">
    <property type="entry name" value="Semialdehyde_DH_NAD-bd"/>
</dbReference>
<sequence length="335" mass="36284">MYTSVAILGATGVVGQKAIALLASNPRFNIIELVASDQRIGQTFGEVCDWREPIISLPQDISKIKLSSAQDLKADFVVSCLPADVAEVAEPALAKQGKIVFSNASAFRMHKNVPLLVPEINFNHLSLLEKQETKGKIITNPNCSAVGVTLALAPLVNLGEIEHVSVVTLQSISGAGYPGVPSLDILGNTIPHISNEVEKITEETKRILGTAENYAGFSVTTHVHRVPVTYGHTVTLHVTFKESVRPDQAIEAYLAWNKKYSELFVIHNENGRPQSTKDLAHNDMRAHIGHLRQGDKSNIVGLVCLTHNLVRGAAGAVIANMKSYINFMKGTHYGA</sequence>
<dbReference type="AlphaFoldDB" id="A0A8S4C339"/>
<dbReference type="GO" id="GO:0009086">
    <property type="term" value="P:methionine biosynthetic process"/>
    <property type="evidence" value="ECO:0007669"/>
    <property type="project" value="TreeGrafter"/>
</dbReference>
<dbReference type="EMBL" id="CAJVAF010000315">
    <property type="protein sequence ID" value="CAG7596220.1"/>
    <property type="molecule type" value="Genomic_DNA"/>
</dbReference>
<protein>
    <recommendedName>
        <fullName evidence="10">Aspartate-semialdehyde dehydrogenase</fullName>
        <ecNumber evidence="4">1.2.1.11</ecNumber>
    </recommendedName>
</protein>
<evidence type="ECO:0000256" key="4">
    <source>
        <dbReference type="ARBA" id="ARBA00013120"/>
    </source>
</evidence>
<reference evidence="13" key="1">
    <citation type="submission" date="2021-06" db="EMBL/GenBank/DDBJ databases">
        <authorList>
            <person name="Nardi T."/>
            <person name="Nardi T."/>
        </authorList>
    </citation>
    <scope>NUCLEOTIDE SEQUENCE</scope>
</reference>
<dbReference type="GO" id="GO:0046983">
    <property type="term" value="F:protein dimerization activity"/>
    <property type="evidence" value="ECO:0007669"/>
    <property type="project" value="InterPro"/>
</dbReference>
<dbReference type="CDD" id="cd02315">
    <property type="entry name" value="ScASADH_like_N"/>
    <property type="match status" value="1"/>
</dbReference>
<feature type="active site" description="Proton acceptor" evidence="11">
    <location>
        <position position="232"/>
    </location>
</feature>
<dbReference type="GO" id="GO:0004073">
    <property type="term" value="F:aspartate-semialdehyde dehydrogenase activity"/>
    <property type="evidence" value="ECO:0007669"/>
    <property type="project" value="UniProtKB-EC"/>
</dbReference>
<dbReference type="InterPro" id="IPR051823">
    <property type="entry name" value="ASADH-related"/>
</dbReference>
<dbReference type="PIRSF" id="PIRSF000148">
    <property type="entry name" value="ASA_dh"/>
    <property type="match status" value="1"/>
</dbReference>
<dbReference type="NCBIfam" id="NF006416">
    <property type="entry name" value="PRK08664.1"/>
    <property type="match status" value="1"/>
</dbReference>
<dbReference type="SUPFAM" id="SSF51735">
    <property type="entry name" value="NAD(P)-binding Rossmann-fold domains"/>
    <property type="match status" value="1"/>
</dbReference>
<comment type="similarity">
    <text evidence="3">Belongs to the aspartate-semialdehyde dehydrogenase family.</text>
</comment>
<comment type="caution">
    <text evidence="13">The sequence shown here is derived from an EMBL/GenBank/DDBJ whole genome shotgun (WGS) entry which is preliminary data.</text>
</comment>
<evidence type="ECO:0000256" key="7">
    <source>
        <dbReference type="ARBA" id="ARBA00023002"/>
    </source>
</evidence>
<evidence type="ECO:0000313" key="13">
    <source>
        <dbReference type="EMBL" id="CAG7596220.1"/>
    </source>
</evidence>
<dbReference type="InterPro" id="IPR036291">
    <property type="entry name" value="NAD(P)-bd_dom_sf"/>
</dbReference>
<keyword evidence="5" id="KW-0028">Amino-acid biosynthesis</keyword>
<dbReference type="CDD" id="cd18130">
    <property type="entry name" value="ASADH_C_arch_fung_like"/>
    <property type="match status" value="1"/>
</dbReference>
<dbReference type="GO" id="GO:0009088">
    <property type="term" value="P:threonine biosynthetic process"/>
    <property type="evidence" value="ECO:0007669"/>
    <property type="project" value="UniProtKB-KW"/>
</dbReference>
<dbReference type="Gene3D" id="3.40.50.720">
    <property type="entry name" value="NAD(P)-binding Rossmann-like Domain"/>
    <property type="match status" value="1"/>
</dbReference>
<evidence type="ECO:0000256" key="10">
    <source>
        <dbReference type="ARBA" id="ARBA00050041"/>
    </source>
</evidence>
<keyword evidence="6" id="KW-0521">NADP</keyword>
<evidence type="ECO:0000256" key="1">
    <source>
        <dbReference type="ARBA" id="ARBA00005021"/>
    </source>
</evidence>
<keyword evidence="7" id="KW-0560">Oxidoreductase</keyword>
<dbReference type="InterPro" id="IPR012280">
    <property type="entry name" value="Semialdhyde_DH_dimer_dom"/>
</dbReference>
<dbReference type="PANTHER" id="PTHR46718:SF1">
    <property type="entry name" value="ASPARTATE-SEMIALDEHYDE DEHYDROGENASE"/>
    <property type="match status" value="1"/>
</dbReference>
<feature type="domain" description="Semialdehyde dehydrogenase NAD-binding" evidence="12">
    <location>
        <begin position="4"/>
        <end position="128"/>
    </location>
</feature>
<keyword evidence="5" id="KW-0791">Threonine biosynthesis</keyword>
<evidence type="ECO:0000256" key="3">
    <source>
        <dbReference type="ARBA" id="ARBA00010584"/>
    </source>
</evidence>
<evidence type="ECO:0000256" key="11">
    <source>
        <dbReference type="PIRSR" id="PIRSR000148-1"/>
    </source>
</evidence>
<evidence type="ECO:0000313" key="14">
    <source>
        <dbReference type="Proteomes" id="UP000837675"/>
    </source>
</evidence>
<comment type="pathway">
    <text evidence="1">Amino-acid biosynthesis; L-methionine biosynthesis via de novo pathway; L-homoserine from L-aspartate: step 2/3.</text>
</comment>
<comment type="catalytic activity">
    <reaction evidence="8">
        <text>L-aspartate 4-semialdehyde + phosphate + NADP(+) = 4-phospho-L-aspartate + NADPH + H(+)</text>
        <dbReference type="Rhea" id="RHEA:24284"/>
        <dbReference type="ChEBI" id="CHEBI:15378"/>
        <dbReference type="ChEBI" id="CHEBI:43474"/>
        <dbReference type="ChEBI" id="CHEBI:57535"/>
        <dbReference type="ChEBI" id="CHEBI:57783"/>
        <dbReference type="ChEBI" id="CHEBI:58349"/>
        <dbReference type="ChEBI" id="CHEBI:537519"/>
        <dbReference type="EC" id="1.2.1.11"/>
    </reaction>
    <physiologicalReaction direction="right-to-left" evidence="8">
        <dbReference type="Rhea" id="RHEA:24286"/>
    </physiologicalReaction>
</comment>
<dbReference type="SUPFAM" id="SSF55347">
    <property type="entry name" value="Glyceraldehyde-3-phosphate dehydrogenase-like, C-terminal domain"/>
    <property type="match status" value="1"/>
</dbReference>
<dbReference type="Pfam" id="PF02774">
    <property type="entry name" value="Semialdhyde_dhC"/>
    <property type="match status" value="1"/>
</dbReference>
<dbReference type="EC" id="1.2.1.11" evidence="4"/>
<evidence type="ECO:0000256" key="9">
    <source>
        <dbReference type="ARBA" id="ARBA00049950"/>
    </source>
</evidence>
<dbReference type="Proteomes" id="UP000837675">
    <property type="component" value="Unassembled WGS sequence"/>
</dbReference>
<dbReference type="PANTHER" id="PTHR46718">
    <property type="entry name" value="ASPARTATE-SEMIALDEHYDE DEHYDROGENASE"/>
    <property type="match status" value="1"/>
</dbReference>
<dbReference type="SMART" id="SM00859">
    <property type="entry name" value="Semialdhyde_dh"/>
    <property type="match status" value="1"/>
</dbReference>
<evidence type="ECO:0000256" key="5">
    <source>
        <dbReference type="ARBA" id="ARBA00022697"/>
    </source>
</evidence>
<gene>
    <name evidence="13" type="ORF">MHYMCMPASI_00862</name>
</gene>
<dbReference type="InterPro" id="IPR005676">
    <property type="entry name" value="Asp_semi-ald_DH_pep-lack"/>
</dbReference>
<comment type="function">
    <text evidence="9">Catalyzes the NADPH-dependent formation of L-aspartate 4-semialdehyde (L-ASA) by the reductive dephosphorylation of 4-phospho-L-aspartate. Mediates the second step in the biosynthesis of amino acids that derive from aspartate (the aspartate family of amino acids), including methioinine and threonine, the latter of which is a precursor to isoleucine.</text>
</comment>
<dbReference type="GO" id="GO:0051287">
    <property type="term" value="F:NAD binding"/>
    <property type="evidence" value="ECO:0007669"/>
    <property type="project" value="InterPro"/>
</dbReference>
<name>A0A8S4C339_9ACAR</name>
<evidence type="ECO:0000256" key="2">
    <source>
        <dbReference type="ARBA" id="ARBA00005097"/>
    </source>
</evidence>
<organism evidence="13 14">
    <name type="scientific">Hyalomma marginatum</name>
    <dbReference type="NCBI Taxonomy" id="34627"/>
    <lineage>
        <taxon>Eukaryota</taxon>
        <taxon>Metazoa</taxon>
        <taxon>Ecdysozoa</taxon>
        <taxon>Arthropoda</taxon>
        <taxon>Chelicerata</taxon>
        <taxon>Arachnida</taxon>
        <taxon>Acari</taxon>
        <taxon>Parasitiformes</taxon>
        <taxon>Ixodida</taxon>
        <taxon>Ixodoidea</taxon>
        <taxon>Ixodidae</taxon>
        <taxon>Hyalomminae</taxon>
        <taxon>Hyalomma</taxon>
    </lineage>
</organism>